<dbReference type="NCBIfam" id="NF007112">
    <property type="entry name" value="PRK09561.1"/>
    <property type="match status" value="1"/>
</dbReference>
<dbReference type="Proteomes" id="UP000198575">
    <property type="component" value="Unassembled WGS sequence"/>
</dbReference>
<reference evidence="8 9" key="1">
    <citation type="submission" date="2016-10" db="EMBL/GenBank/DDBJ databases">
        <authorList>
            <person name="de Groot N.N."/>
        </authorList>
    </citation>
    <scope>NUCLEOTIDE SEQUENCE [LARGE SCALE GENOMIC DNA]</scope>
    <source>
        <strain evidence="8 9">CGMCC 1.7659</strain>
    </source>
</reference>
<feature type="transmembrane region" description="Helical" evidence="7">
    <location>
        <begin position="6"/>
        <end position="26"/>
    </location>
</feature>
<keyword evidence="9" id="KW-1185">Reference proteome</keyword>
<keyword evidence="3 7" id="KW-0812">Transmembrane</keyword>
<dbReference type="InterPro" id="IPR023171">
    <property type="entry name" value="Na/H_antiporter_dom_sf"/>
</dbReference>
<feature type="transmembrane region" description="Helical" evidence="7">
    <location>
        <begin position="244"/>
        <end position="268"/>
    </location>
</feature>
<dbReference type="Pfam" id="PF06965">
    <property type="entry name" value="Na_H_antiport_1"/>
    <property type="match status" value="1"/>
</dbReference>
<evidence type="ECO:0000256" key="4">
    <source>
        <dbReference type="ARBA" id="ARBA00022989"/>
    </source>
</evidence>
<evidence type="ECO:0000256" key="6">
    <source>
        <dbReference type="ARBA" id="ARBA00023201"/>
    </source>
</evidence>
<dbReference type="GO" id="GO:0006885">
    <property type="term" value="P:regulation of pH"/>
    <property type="evidence" value="ECO:0007669"/>
    <property type="project" value="UniProtKB-UniRule"/>
</dbReference>
<keyword evidence="6 7" id="KW-0739">Sodium transport</keyword>
<dbReference type="NCBIfam" id="NF007111">
    <property type="entry name" value="PRK09560.1"/>
    <property type="match status" value="1"/>
</dbReference>
<dbReference type="STRING" id="578942.SAMN05216289_10544"/>
<dbReference type="HAMAP" id="MF_01844">
    <property type="entry name" value="NhaA"/>
    <property type="match status" value="1"/>
</dbReference>
<sequence>MRGEAAGGFVLMAAAALALIVANSPLSELYFESLHAKLGGMSVLHWINDGLMVIFFLLVGLEIKREMLVGQLSSWPRRALPGIGALGGMIVPALIYVTFNRNDPAALRGWAIPTATDIAFALGVLSMLGKRVPISIKVFLTALAIIDDLGAVVIIALFYTNELSVLYLSLAVAVIALLVILNRSGVRSLWPYMVLGSVLWFLVLRSGVHATIAGVALALTVPLRMKGDVREAPLNVLENSLQRVVPFLIIPLFGFANAGLSFAGLTVAHLVEPLTLGVALGLLCGKIIGVFGFSSLAIRCGIARLPQDSSWIQLGGVSLLCGIGFTMSLFIGLLAFAHHPVLQGEVKVGILGGSLLAGIGGYIVLRLARSTPTAKEKADPSP</sequence>
<gene>
    <name evidence="7" type="primary">nhaA</name>
    <name evidence="8" type="ORF">SAMN05216289_10544</name>
</gene>
<feature type="transmembrane region" description="Helical" evidence="7">
    <location>
        <begin position="274"/>
        <end position="298"/>
    </location>
</feature>
<evidence type="ECO:0000313" key="9">
    <source>
        <dbReference type="Proteomes" id="UP000198575"/>
    </source>
</evidence>
<feature type="transmembrane region" description="Helical" evidence="7">
    <location>
        <begin position="134"/>
        <end position="158"/>
    </location>
</feature>
<evidence type="ECO:0000256" key="2">
    <source>
        <dbReference type="ARBA" id="ARBA00022475"/>
    </source>
</evidence>
<dbReference type="PANTHER" id="PTHR30341">
    <property type="entry name" value="SODIUM ION/PROTON ANTIPORTER NHAA-RELATED"/>
    <property type="match status" value="1"/>
</dbReference>
<dbReference type="NCBIfam" id="TIGR00773">
    <property type="entry name" value="NhaA"/>
    <property type="match status" value="1"/>
</dbReference>
<comment type="function">
    <text evidence="7">Na(+)/H(+) antiporter that extrudes sodium in exchange for external protons.</text>
</comment>
<dbReference type="EMBL" id="FOVF01000005">
    <property type="protein sequence ID" value="SFN13367.1"/>
    <property type="molecule type" value="Genomic_DNA"/>
</dbReference>
<evidence type="ECO:0000313" key="8">
    <source>
        <dbReference type="EMBL" id="SFN13367.1"/>
    </source>
</evidence>
<feature type="transmembrane region" description="Helical" evidence="7">
    <location>
        <begin position="38"/>
        <end position="59"/>
    </location>
</feature>
<keyword evidence="5 7" id="KW-0472">Membrane</keyword>
<feature type="transmembrane region" description="Helical" evidence="7">
    <location>
        <begin position="198"/>
        <end position="223"/>
    </location>
</feature>
<dbReference type="Gene3D" id="1.20.1530.10">
    <property type="entry name" value="Na+/H+ antiporter like domain"/>
    <property type="match status" value="1"/>
</dbReference>
<accession>A0A1I4WIS8</accession>
<dbReference type="OrthoDB" id="9808135at2"/>
<name>A0A1I4WIS8_9GAMM</name>
<feature type="transmembrane region" description="Helical" evidence="7">
    <location>
        <begin position="79"/>
        <end position="98"/>
    </location>
</feature>
<dbReference type="InterPro" id="IPR004670">
    <property type="entry name" value="NhaA"/>
</dbReference>
<keyword evidence="7" id="KW-0915">Sodium</keyword>
<dbReference type="PANTHER" id="PTHR30341:SF0">
    <property type="entry name" value="NA(+)_H(+) ANTIPORTER NHAA"/>
    <property type="match status" value="1"/>
</dbReference>
<proteinExistence type="inferred from homology"/>
<feature type="transmembrane region" description="Helical" evidence="7">
    <location>
        <begin position="110"/>
        <end position="128"/>
    </location>
</feature>
<dbReference type="GO" id="GO:0015385">
    <property type="term" value="F:sodium:proton antiporter activity"/>
    <property type="evidence" value="ECO:0007669"/>
    <property type="project" value="UniProtKB-UniRule"/>
</dbReference>
<dbReference type="AlphaFoldDB" id="A0A1I4WIS8"/>
<keyword evidence="2 7" id="KW-1003">Cell membrane</keyword>
<feature type="transmembrane region" description="Helical" evidence="7">
    <location>
        <begin position="310"/>
        <end position="336"/>
    </location>
</feature>
<organism evidence="8 9">
    <name type="scientific">Dokdonella immobilis</name>
    <dbReference type="NCBI Taxonomy" id="578942"/>
    <lineage>
        <taxon>Bacteria</taxon>
        <taxon>Pseudomonadati</taxon>
        <taxon>Pseudomonadota</taxon>
        <taxon>Gammaproteobacteria</taxon>
        <taxon>Lysobacterales</taxon>
        <taxon>Rhodanobacteraceae</taxon>
        <taxon>Dokdonella</taxon>
    </lineage>
</organism>
<keyword evidence="7" id="KW-0813">Transport</keyword>
<evidence type="ECO:0000256" key="7">
    <source>
        <dbReference type="HAMAP-Rule" id="MF_01844"/>
    </source>
</evidence>
<evidence type="ECO:0000256" key="5">
    <source>
        <dbReference type="ARBA" id="ARBA00023136"/>
    </source>
</evidence>
<feature type="transmembrane region" description="Helical" evidence="7">
    <location>
        <begin position="348"/>
        <end position="368"/>
    </location>
</feature>
<keyword evidence="4 7" id="KW-1133">Transmembrane helix</keyword>
<comment type="subcellular location">
    <subcellularLocation>
        <location evidence="1">Cell inner membrane</location>
        <topology evidence="1">Multi-pass membrane protein</topology>
    </subcellularLocation>
    <subcellularLocation>
        <location evidence="7">Cell membrane</location>
        <topology evidence="7">Multi-pass membrane protein</topology>
    </subcellularLocation>
</comment>
<keyword evidence="7" id="KW-0406">Ion transport</keyword>
<evidence type="ECO:0000256" key="1">
    <source>
        <dbReference type="ARBA" id="ARBA00004429"/>
    </source>
</evidence>
<evidence type="ECO:0000256" key="3">
    <source>
        <dbReference type="ARBA" id="ARBA00022692"/>
    </source>
</evidence>
<keyword evidence="7" id="KW-0050">Antiport</keyword>
<comment type="catalytic activity">
    <reaction evidence="7">
        <text>Na(+)(in) + 2 H(+)(out) = Na(+)(out) + 2 H(+)(in)</text>
        <dbReference type="Rhea" id="RHEA:29251"/>
        <dbReference type="ChEBI" id="CHEBI:15378"/>
        <dbReference type="ChEBI" id="CHEBI:29101"/>
    </reaction>
</comment>
<protein>
    <recommendedName>
        <fullName evidence="7">Na(+)/H(+) antiporter NhaA</fullName>
    </recommendedName>
    <alternativeName>
        <fullName evidence="7">Sodium/proton antiporter NhaA</fullName>
    </alternativeName>
</protein>
<dbReference type="GO" id="GO:0005886">
    <property type="term" value="C:plasma membrane"/>
    <property type="evidence" value="ECO:0007669"/>
    <property type="project" value="UniProtKB-SubCell"/>
</dbReference>
<feature type="transmembrane region" description="Helical" evidence="7">
    <location>
        <begin position="165"/>
        <end position="186"/>
    </location>
</feature>
<comment type="similarity">
    <text evidence="7">Belongs to the NhaA Na(+)/H(+) (TC 2.A.33) antiporter family.</text>
</comment>